<dbReference type="AlphaFoldDB" id="A0A8X6MBM6"/>
<comment type="caution">
    <text evidence="1">The sequence shown here is derived from an EMBL/GenBank/DDBJ whole genome shotgun (WGS) entry which is preliminary data.</text>
</comment>
<protein>
    <submittedName>
        <fullName evidence="1">Uncharacterized protein</fullName>
    </submittedName>
</protein>
<sequence>MTRRRGLTNEEMKKNLEESDDEYIDFDDEIHDPNFQDSAHNLQYSSDSNECEMDIDHNTIPKMQRTVML</sequence>
<reference evidence="1" key="1">
    <citation type="submission" date="2020-08" db="EMBL/GenBank/DDBJ databases">
        <title>Multicomponent nature underlies the extraordinary mechanical properties of spider dragline silk.</title>
        <authorList>
            <person name="Kono N."/>
            <person name="Nakamura H."/>
            <person name="Mori M."/>
            <person name="Yoshida Y."/>
            <person name="Ohtoshi R."/>
            <person name="Malay A.D."/>
            <person name="Moran D.A.P."/>
            <person name="Tomita M."/>
            <person name="Numata K."/>
            <person name="Arakawa K."/>
        </authorList>
    </citation>
    <scope>NUCLEOTIDE SEQUENCE</scope>
</reference>
<name>A0A8X6MBM6_9ARAC</name>
<keyword evidence="2" id="KW-1185">Reference proteome</keyword>
<evidence type="ECO:0000313" key="2">
    <source>
        <dbReference type="Proteomes" id="UP000886998"/>
    </source>
</evidence>
<dbReference type="EMBL" id="BMAV01025526">
    <property type="protein sequence ID" value="GFS42209.1"/>
    <property type="molecule type" value="Genomic_DNA"/>
</dbReference>
<proteinExistence type="predicted"/>
<evidence type="ECO:0000313" key="1">
    <source>
        <dbReference type="EMBL" id="GFS42209.1"/>
    </source>
</evidence>
<accession>A0A8X6MBM6</accession>
<gene>
    <name evidence="1" type="ORF">TNIN_76011</name>
</gene>
<organism evidence="1 2">
    <name type="scientific">Trichonephila inaurata madagascariensis</name>
    <dbReference type="NCBI Taxonomy" id="2747483"/>
    <lineage>
        <taxon>Eukaryota</taxon>
        <taxon>Metazoa</taxon>
        <taxon>Ecdysozoa</taxon>
        <taxon>Arthropoda</taxon>
        <taxon>Chelicerata</taxon>
        <taxon>Arachnida</taxon>
        <taxon>Araneae</taxon>
        <taxon>Araneomorphae</taxon>
        <taxon>Entelegynae</taxon>
        <taxon>Araneoidea</taxon>
        <taxon>Nephilidae</taxon>
        <taxon>Trichonephila</taxon>
        <taxon>Trichonephila inaurata</taxon>
    </lineage>
</organism>
<dbReference type="OrthoDB" id="10380776at2759"/>
<dbReference type="Proteomes" id="UP000886998">
    <property type="component" value="Unassembled WGS sequence"/>
</dbReference>